<dbReference type="SUPFAM" id="SSF50475">
    <property type="entry name" value="FMN-binding split barrel"/>
    <property type="match status" value="1"/>
</dbReference>
<evidence type="ECO:0000313" key="2">
    <source>
        <dbReference type="EMBL" id="UYQ73203.1"/>
    </source>
</evidence>
<dbReference type="InterPro" id="IPR012349">
    <property type="entry name" value="Split_barrel_FMN-bd"/>
</dbReference>
<dbReference type="RefSeq" id="WP_264226791.1">
    <property type="nucleotide sequence ID" value="NZ_CP107716.1"/>
</dbReference>
<dbReference type="PANTHER" id="PTHR34071">
    <property type="entry name" value="5-NITROIMIDAZOLE ANTIBIOTICS RESISTANCE PROTEIN, NIMA-FAMILY-RELATED PROTEIN-RELATED"/>
    <property type="match status" value="1"/>
</dbReference>
<proteinExistence type="predicted"/>
<name>A0ABY6IRG2_9HYPH</name>
<organism evidence="2 3">
    <name type="scientific">Pelagibacterium flavum</name>
    <dbReference type="NCBI Taxonomy" id="2984530"/>
    <lineage>
        <taxon>Bacteria</taxon>
        <taxon>Pseudomonadati</taxon>
        <taxon>Pseudomonadota</taxon>
        <taxon>Alphaproteobacteria</taxon>
        <taxon>Hyphomicrobiales</taxon>
        <taxon>Devosiaceae</taxon>
        <taxon>Pelagibacterium</taxon>
    </lineage>
</organism>
<feature type="region of interest" description="Disordered" evidence="1">
    <location>
        <begin position="196"/>
        <end position="218"/>
    </location>
</feature>
<sequence>MNEHALPPYARARQPRRARYDEDTINDILDCGLVGHVGFIADGRPMVVPMAYARWGQTIYLHGASKARIVAMHKDGDPISMTVTLLEGIVAARSGFHHSMNYRAATVHGITRLVTDPGEAEQALKLITEHLLPLRWGEVRPMHDKERKATGVIALEIEAASAKIRQAPPADDPEDHDLPIWAGVIPIVTALAAPVGDGKTPGDVPPPPSTHLARKKFA</sequence>
<reference evidence="2" key="1">
    <citation type="submission" date="2022-10" db="EMBL/GenBank/DDBJ databases">
        <title>YIM 151497 complete genome.</title>
        <authorList>
            <person name="Chen X."/>
        </authorList>
    </citation>
    <scope>NUCLEOTIDE SEQUENCE</scope>
    <source>
        <strain evidence="2">YIM 151497</strain>
    </source>
</reference>
<dbReference type="Proteomes" id="UP001163882">
    <property type="component" value="Chromosome"/>
</dbReference>
<keyword evidence="3" id="KW-1185">Reference proteome</keyword>
<accession>A0ABY6IRG2</accession>
<evidence type="ECO:0000313" key="3">
    <source>
        <dbReference type="Proteomes" id="UP001163882"/>
    </source>
</evidence>
<evidence type="ECO:0000256" key="1">
    <source>
        <dbReference type="SAM" id="MobiDB-lite"/>
    </source>
</evidence>
<dbReference type="Gene3D" id="2.30.110.10">
    <property type="entry name" value="Electron Transport, Fmn-binding Protein, Chain A"/>
    <property type="match status" value="1"/>
</dbReference>
<protein>
    <submittedName>
        <fullName evidence="2">Pyridoxamine 5'-phosphate oxidase family protein</fullName>
    </submittedName>
</protein>
<gene>
    <name evidence="2" type="ORF">OF122_05420</name>
</gene>
<dbReference type="Pfam" id="PF12900">
    <property type="entry name" value="Pyridox_ox_2"/>
    <property type="match status" value="1"/>
</dbReference>
<dbReference type="EMBL" id="CP107716">
    <property type="protein sequence ID" value="UYQ73203.1"/>
    <property type="molecule type" value="Genomic_DNA"/>
</dbReference>
<dbReference type="InterPro" id="IPR024747">
    <property type="entry name" value="Pyridox_Oxase-rel"/>
</dbReference>
<dbReference type="PANTHER" id="PTHR34071:SF2">
    <property type="entry name" value="FLAVIN-NUCLEOTIDE-BINDING PROTEIN"/>
    <property type="match status" value="1"/>
</dbReference>